<name>A0ABS7A8C1_9PROT</name>
<accession>A0ABS7A8C1</accession>
<evidence type="ECO:0000313" key="1">
    <source>
        <dbReference type="EMBL" id="MBW6397565.1"/>
    </source>
</evidence>
<proteinExistence type="predicted"/>
<comment type="caution">
    <text evidence="1">The sequence shown here is derived from an EMBL/GenBank/DDBJ whole genome shotgun (WGS) entry which is preliminary data.</text>
</comment>
<sequence>MSAGEGADAPSAEVFIACARADPVKAALLDRLPALGLPQGHLTAGCLFQAWWNRRSGRPPGEGVKDYDVFYFDDRDLSWEAEDTVIRRVQEAVADLPAEVEVKNQARVHLWYPARFGHAYPQLRAATEGIDRYLVACTCIGVALDDGALHAPDGLDDLHNGILRPNPLMPAPGLFVAKAASYQARWPWLTIVASP</sequence>
<keyword evidence="2" id="KW-1185">Reference proteome</keyword>
<dbReference type="Proteomes" id="UP001196565">
    <property type="component" value="Unassembled WGS sequence"/>
</dbReference>
<dbReference type="Pfam" id="PF06042">
    <property type="entry name" value="NTP_transf_6"/>
    <property type="match status" value="1"/>
</dbReference>
<dbReference type="RefSeq" id="WP_219762167.1">
    <property type="nucleotide sequence ID" value="NZ_JAHYBZ010000002.1"/>
</dbReference>
<protein>
    <submittedName>
        <fullName evidence="1">Nucleotidyltransferase family protein</fullName>
    </submittedName>
</protein>
<evidence type="ECO:0000313" key="2">
    <source>
        <dbReference type="Proteomes" id="UP001196565"/>
    </source>
</evidence>
<gene>
    <name evidence="1" type="ORF">KPL78_06890</name>
</gene>
<dbReference type="PANTHER" id="PTHR39166">
    <property type="entry name" value="BLL1166 PROTEIN"/>
    <property type="match status" value="1"/>
</dbReference>
<organism evidence="1 2">
    <name type="scientific">Roseomonas alba</name>
    <dbReference type="NCBI Taxonomy" id="2846776"/>
    <lineage>
        <taxon>Bacteria</taxon>
        <taxon>Pseudomonadati</taxon>
        <taxon>Pseudomonadota</taxon>
        <taxon>Alphaproteobacteria</taxon>
        <taxon>Acetobacterales</taxon>
        <taxon>Roseomonadaceae</taxon>
        <taxon>Roseomonas</taxon>
    </lineage>
</organism>
<dbReference type="InterPro" id="IPR009267">
    <property type="entry name" value="NTP_transf_6"/>
</dbReference>
<reference evidence="1 2" key="1">
    <citation type="submission" date="2021-07" db="EMBL/GenBank/DDBJ databases">
        <authorList>
            <person name="So Y."/>
        </authorList>
    </citation>
    <scope>NUCLEOTIDE SEQUENCE [LARGE SCALE GENOMIC DNA]</scope>
    <source>
        <strain evidence="1 2">HJA6</strain>
    </source>
</reference>
<dbReference type="EMBL" id="JAHYBZ010000002">
    <property type="protein sequence ID" value="MBW6397565.1"/>
    <property type="molecule type" value="Genomic_DNA"/>
</dbReference>
<dbReference type="PANTHER" id="PTHR39166:SF1">
    <property type="entry name" value="BLL1166 PROTEIN"/>
    <property type="match status" value="1"/>
</dbReference>